<reference evidence="1" key="1">
    <citation type="journal article" date="2014" name="Front. Microbiol.">
        <title>High frequency of phylogenetically diverse reductive dehalogenase-homologous genes in deep subseafloor sedimentary metagenomes.</title>
        <authorList>
            <person name="Kawai M."/>
            <person name="Futagami T."/>
            <person name="Toyoda A."/>
            <person name="Takaki Y."/>
            <person name="Nishi S."/>
            <person name="Hori S."/>
            <person name="Arai W."/>
            <person name="Tsubouchi T."/>
            <person name="Morono Y."/>
            <person name="Uchiyama I."/>
            <person name="Ito T."/>
            <person name="Fujiyama A."/>
            <person name="Inagaki F."/>
            <person name="Takami H."/>
        </authorList>
    </citation>
    <scope>NUCLEOTIDE SEQUENCE</scope>
    <source>
        <strain evidence="1">Expedition CK06-06</strain>
    </source>
</reference>
<proteinExistence type="predicted"/>
<comment type="caution">
    <text evidence="1">The sequence shown here is derived from an EMBL/GenBank/DDBJ whole genome shotgun (WGS) entry which is preliminary data.</text>
</comment>
<dbReference type="EMBL" id="BARV01045347">
    <property type="protein sequence ID" value="GAI67963.1"/>
    <property type="molecule type" value="Genomic_DNA"/>
</dbReference>
<evidence type="ECO:0000313" key="1">
    <source>
        <dbReference type="EMBL" id="GAI67963.1"/>
    </source>
</evidence>
<gene>
    <name evidence="1" type="ORF">S06H3_66488</name>
</gene>
<sequence>NLTRKTYDGLMTNPEIWDIRSGGRAEGYPVNTTRGQG</sequence>
<protein>
    <submittedName>
        <fullName evidence="1">Uncharacterized protein</fullName>
    </submittedName>
</protein>
<feature type="non-terminal residue" evidence="1">
    <location>
        <position position="1"/>
    </location>
</feature>
<dbReference type="AlphaFoldDB" id="X1QIB8"/>
<accession>X1QIB8</accession>
<organism evidence="1">
    <name type="scientific">marine sediment metagenome</name>
    <dbReference type="NCBI Taxonomy" id="412755"/>
    <lineage>
        <taxon>unclassified sequences</taxon>
        <taxon>metagenomes</taxon>
        <taxon>ecological metagenomes</taxon>
    </lineage>
</organism>
<name>X1QIB8_9ZZZZ</name>